<dbReference type="PANTHER" id="PTHR31598">
    <property type="entry name" value="IQ DOMAIN-CONTAINING PROTEIN D"/>
    <property type="match status" value="1"/>
</dbReference>
<proteinExistence type="inferred from homology"/>
<evidence type="ECO:0000313" key="13">
    <source>
        <dbReference type="WBParaSite" id="TTAC_0000386201-mRNA-1"/>
    </source>
</evidence>
<dbReference type="Proteomes" id="UP000274429">
    <property type="component" value="Unassembled WGS sequence"/>
</dbReference>
<dbReference type="InterPro" id="IPR042815">
    <property type="entry name" value="DRC10"/>
</dbReference>
<evidence type="ECO:0000313" key="11">
    <source>
        <dbReference type="EMBL" id="VDM23550.1"/>
    </source>
</evidence>
<dbReference type="EMBL" id="UYWX01003145">
    <property type="protein sequence ID" value="VDM23550.1"/>
    <property type="molecule type" value="Genomic_DNA"/>
</dbReference>
<accession>A0A0R3WSX2</accession>
<comment type="similarity">
    <text evidence="3">Belongs to the DRC10 family.</text>
</comment>
<feature type="coiled-coil region" evidence="10">
    <location>
        <begin position="91"/>
        <end position="159"/>
    </location>
</feature>
<keyword evidence="5" id="KW-0963">Cytoplasm</keyword>
<evidence type="ECO:0000256" key="3">
    <source>
        <dbReference type="ARBA" id="ARBA00009071"/>
    </source>
</evidence>
<evidence type="ECO:0000256" key="5">
    <source>
        <dbReference type="ARBA" id="ARBA00022490"/>
    </source>
</evidence>
<keyword evidence="9" id="KW-0966">Cell projection</keyword>
<evidence type="ECO:0000256" key="4">
    <source>
        <dbReference type="ARBA" id="ARBA00021752"/>
    </source>
</evidence>
<evidence type="ECO:0000256" key="8">
    <source>
        <dbReference type="ARBA" id="ARBA00023212"/>
    </source>
</evidence>
<dbReference type="WBParaSite" id="TTAC_0000386201-mRNA-1">
    <property type="protein sequence ID" value="TTAC_0000386201-mRNA-1"/>
    <property type="gene ID" value="TTAC_0000386201"/>
</dbReference>
<dbReference type="OrthoDB" id="536093at2759"/>
<organism evidence="13">
    <name type="scientific">Hydatigena taeniaeformis</name>
    <name type="common">Feline tapeworm</name>
    <name type="synonym">Taenia taeniaeformis</name>
    <dbReference type="NCBI Taxonomy" id="6205"/>
    <lineage>
        <taxon>Eukaryota</taxon>
        <taxon>Metazoa</taxon>
        <taxon>Spiralia</taxon>
        <taxon>Lophotrochozoa</taxon>
        <taxon>Platyhelminthes</taxon>
        <taxon>Cestoda</taxon>
        <taxon>Eucestoda</taxon>
        <taxon>Cyclophyllidea</taxon>
        <taxon>Taeniidae</taxon>
        <taxon>Hydatigera</taxon>
    </lineage>
</organism>
<keyword evidence="7" id="KW-0969">Cilium</keyword>
<evidence type="ECO:0000256" key="9">
    <source>
        <dbReference type="ARBA" id="ARBA00023273"/>
    </source>
</evidence>
<evidence type="ECO:0000256" key="10">
    <source>
        <dbReference type="SAM" id="Coils"/>
    </source>
</evidence>
<keyword evidence="8" id="KW-0206">Cytoskeleton</keyword>
<evidence type="ECO:0000256" key="6">
    <source>
        <dbReference type="ARBA" id="ARBA00022846"/>
    </source>
</evidence>
<evidence type="ECO:0000256" key="1">
    <source>
        <dbReference type="ARBA" id="ARBA00003029"/>
    </source>
</evidence>
<keyword evidence="12" id="KW-1185">Reference proteome</keyword>
<reference evidence="11 12" key="2">
    <citation type="submission" date="2018-11" db="EMBL/GenBank/DDBJ databases">
        <authorList>
            <consortium name="Pathogen Informatics"/>
        </authorList>
    </citation>
    <scope>NUCLEOTIDE SEQUENCE [LARGE SCALE GENOMIC DNA]</scope>
</reference>
<name>A0A0R3WSX2_HYDTA</name>
<feature type="coiled-coil region" evidence="10">
    <location>
        <begin position="1"/>
        <end position="54"/>
    </location>
</feature>
<keyword evidence="10" id="KW-0175">Coiled coil</keyword>
<keyword evidence="6" id="KW-0282">Flagellum</keyword>
<evidence type="ECO:0000256" key="7">
    <source>
        <dbReference type="ARBA" id="ARBA00023069"/>
    </source>
</evidence>
<comment type="function">
    <text evidence="1">Component of the nexin-dynein regulatory complex (N-DRC), a key regulator of ciliary/flagellar motility which maintains the alignment and integrity of the distal axoneme and regulates microtubule sliding in motile axonemes.</text>
</comment>
<dbReference type="PANTHER" id="PTHR31598:SF1">
    <property type="entry name" value="DYNEIN REGULATORY COMPLEX PROTEIN 10"/>
    <property type="match status" value="1"/>
</dbReference>
<sequence length="191" mass="22468">MEALDTRIRTLRRAFEELEEEFTDSIFKINSKGVEDYEEAIKQSEIRQEHLKALLTLTKERACDEIKTVRKEVKSTWSRKYKLEGVMESQIASYDEEMTALQGKYDELKKAFDSEKEQMDNYQTKMAALWVDHEEMLTQKEAERERKRAADTRDAAVTEACKVIETYARAFLARRAAAAPATSRRRRREER</sequence>
<comment type="subcellular location">
    <subcellularLocation>
        <location evidence="2">Cytoplasm</location>
        <location evidence="2">Cytoskeleton</location>
        <location evidence="2">Flagellum axoneme</location>
    </subcellularLocation>
</comment>
<protein>
    <recommendedName>
        <fullName evidence="4">Dynein regulatory complex protein 10</fullName>
    </recommendedName>
</protein>
<dbReference type="AlphaFoldDB" id="A0A0R3WSX2"/>
<evidence type="ECO:0000313" key="12">
    <source>
        <dbReference type="Proteomes" id="UP000274429"/>
    </source>
</evidence>
<evidence type="ECO:0000256" key="2">
    <source>
        <dbReference type="ARBA" id="ARBA00004611"/>
    </source>
</evidence>
<gene>
    <name evidence="11" type="ORF">TTAC_LOCUS3847</name>
</gene>
<reference evidence="13" key="1">
    <citation type="submission" date="2017-02" db="UniProtKB">
        <authorList>
            <consortium name="WormBaseParasite"/>
        </authorList>
    </citation>
    <scope>IDENTIFICATION</scope>
</reference>